<dbReference type="AlphaFoldDB" id="A0AAV7P545"/>
<proteinExistence type="predicted"/>
<dbReference type="Proteomes" id="UP001066276">
    <property type="component" value="Chromosome 7"/>
</dbReference>
<accession>A0AAV7P545</accession>
<evidence type="ECO:0000313" key="1">
    <source>
        <dbReference type="EMBL" id="KAJ1121713.1"/>
    </source>
</evidence>
<organism evidence="1 2">
    <name type="scientific">Pleurodeles waltl</name>
    <name type="common">Iberian ribbed newt</name>
    <dbReference type="NCBI Taxonomy" id="8319"/>
    <lineage>
        <taxon>Eukaryota</taxon>
        <taxon>Metazoa</taxon>
        <taxon>Chordata</taxon>
        <taxon>Craniata</taxon>
        <taxon>Vertebrata</taxon>
        <taxon>Euteleostomi</taxon>
        <taxon>Amphibia</taxon>
        <taxon>Batrachia</taxon>
        <taxon>Caudata</taxon>
        <taxon>Salamandroidea</taxon>
        <taxon>Salamandridae</taxon>
        <taxon>Pleurodelinae</taxon>
        <taxon>Pleurodeles</taxon>
    </lineage>
</organism>
<keyword evidence="2" id="KW-1185">Reference proteome</keyword>
<gene>
    <name evidence="1" type="ORF">NDU88_000232</name>
</gene>
<name>A0AAV7P545_PLEWA</name>
<dbReference type="EMBL" id="JANPWB010000011">
    <property type="protein sequence ID" value="KAJ1121713.1"/>
    <property type="molecule type" value="Genomic_DNA"/>
</dbReference>
<evidence type="ECO:0000313" key="2">
    <source>
        <dbReference type="Proteomes" id="UP001066276"/>
    </source>
</evidence>
<reference evidence="1" key="1">
    <citation type="journal article" date="2022" name="bioRxiv">
        <title>Sequencing and chromosome-scale assembly of the giantPleurodeles waltlgenome.</title>
        <authorList>
            <person name="Brown T."/>
            <person name="Elewa A."/>
            <person name="Iarovenko S."/>
            <person name="Subramanian E."/>
            <person name="Araus A.J."/>
            <person name="Petzold A."/>
            <person name="Susuki M."/>
            <person name="Suzuki K.-i.T."/>
            <person name="Hayashi T."/>
            <person name="Toyoda A."/>
            <person name="Oliveira C."/>
            <person name="Osipova E."/>
            <person name="Leigh N.D."/>
            <person name="Simon A."/>
            <person name="Yun M.H."/>
        </authorList>
    </citation>
    <scope>NUCLEOTIDE SEQUENCE</scope>
    <source>
        <strain evidence="1">20211129_DDA</strain>
        <tissue evidence="1">Liver</tissue>
    </source>
</reference>
<protein>
    <submittedName>
        <fullName evidence="1">Uncharacterized protein</fullName>
    </submittedName>
</protein>
<comment type="caution">
    <text evidence="1">The sequence shown here is derived from an EMBL/GenBank/DDBJ whole genome shotgun (WGS) entry which is preliminary data.</text>
</comment>
<sequence length="110" mass="11768">MRPNSQRSPSRPSPAALPPACAGAEATSSLSRLWGYSGSCDKLCLCSTSVCLSGKNKYPGFSRVISAKEFKETNQTAALRYSILLKKTLGMVLILDSTIFTILCSDDKGT</sequence>